<dbReference type="RefSeq" id="WP_344883126.1">
    <property type="nucleotide sequence ID" value="NZ_BAABAL010000019.1"/>
</dbReference>
<sequence length="187" mass="21050">MADFPAWATEKAVVVPYRQLWADRAAAERVRLVELLEPWLVEGVEHIGSTAVPGLDAKPIVDLMASVPEHTDGSVHVPLLDDGWHLVPPELDERPWRRLFVRPDASGKHRVAHLHLVSAGHQRWRDQLAFRDALRADPDLTREYAALKRRLSADHGADREAYTAGKSEFVVRVLRTCHGGYMPDGLH</sequence>
<dbReference type="Proteomes" id="UP001501747">
    <property type="component" value="Unassembled WGS sequence"/>
</dbReference>
<dbReference type="SUPFAM" id="SSF81301">
    <property type="entry name" value="Nucleotidyltransferase"/>
    <property type="match status" value="1"/>
</dbReference>
<keyword evidence="2" id="KW-1185">Reference proteome</keyword>
<gene>
    <name evidence="1" type="ORF">GCM10022247_63890</name>
</gene>
<organism evidence="1 2">
    <name type="scientific">Allokutzneria multivorans</name>
    <dbReference type="NCBI Taxonomy" id="1142134"/>
    <lineage>
        <taxon>Bacteria</taxon>
        <taxon>Bacillati</taxon>
        <taxon>Actinomycetota</taxon>
        <taxon>Actinomycetes</taxon>
        <taxon>Pseudonocardiales</taxon>
        <taxon>Pseudonocardiaceae</taxon>
        <taxon>Allokutzneria</taxon>
    </lineage>
</organism>
<dbReference type="Pfam" id="PF04229">
    <property type="entry name" value="GrpB"/>
    <property type="match status" value="1"/>
</dbReference>
<evidence type="ECO:0000313" key="2">
    <source>
        <dbReference type="Proteomes" id="UP001501747"/>
    </source>
</evidence>
<dbReference type="EMBL" id="BAABAL010000019">
    <property type="protein sequence ID" value="GAA4029994.1"/>
    <property type="molecule type" value="Genomic_DNA"/>
</dbReference>
<evidence type="ECO:0000313" key="1">
    <source>
        <dbReference type="EMBL" id="GAA4029994.1"/>
    </source>
</evidence>
<comment type="caution">
    <text evidence="1">The sequence shown here is derived from an EMBL/GenBank/DDBJ whole genome shotgun (WGS) entry which is preliminary data.</text>
</comment>
<accession>A0ABP7TR33</accession>
<name>A0ABP7TR33_9PSEU</name>
<dbReference type="Gene3D" id="3.30.460.10">
    <property type="entry name" value="Beta Polymerase, domain 2"/>
    <property type="match status" value="1"/>
</dbReference>
<protein>
    <submittedName>
        <fullName evidence="1">GrpB family protein</fullName>
    </submittedName>
</protein>
<dbReference type="PANTHER" id="PTHR34822:SF1">
    <property type="entry name" value="GRPB FAMILY PROTEIN"/>
    <property type="match status" value="1"/>
</dbReference>
<dbReference type="InterPro" id="IPR043519">
    <property type="entry name" value="NT_sf"/>
</dbReference>
<reference evidence="2" key="1">
    <citation type="journal article" date="2019" name="Int. J. Syst. Evol. Microbiol.">
        <title>The Global Catalogue of Microorganisms (GCM) 10K type strain sequencing project: providing services to taxonomists for standard genome sequencing and annotation.</title>
        <authorList>
            <consortium name="The Broad Institute Genomics Platform"/>
            <consortium name="The Broad Institute Genome Sequencing Center for Infectious Disease"/>
            <person name="Wu L."/>
            <person name="Ma J."/>
        </authorList>
    </citation>
    <scope>NUCLEOTIDE SEQUENCE [LARGE SCALE GENOMIC DNA]</scope>
    <source>
        <strain evidence="2">JCM 17342</strain>
    </source>
</reference>
<proteinExistence type="predicted"/>
<dbReference type="InterPro" id="IPR007344">
    <property type="entry name" value="GrpB/CoaE"/>
</dbReference>
<dbReference type="PANTHER" id="PTHR34822">
    <property type="entry name" value="GRPB DOMAIN PROTEIN (AFU_ORTHOLOGUE AFUA_1G01530)"/>
    <property type="match status" value="1"/>
</dbReference>